<keyword evidence="1" id="KW-0732">Signal</keyword>
<sequence length="95" mass="11292">MFKFFKLPFMVLLASAILFPAYSFASTSTSSENGAPSKSQSIYHFFTYFFNDHKKINTEYNDLVASWNLQDFDSINWDDEEHQSSLEIWKKWFCY</sequence>
<keyword evidence="3" id="KW-1185">Reference proteome</keyword>
<gene>
    <name evidence="2" type="ORF">MJB10_22175</name>
</gene>
<dbReference type="Proteomes" id="UP001304650">
    <property type="component" value="Chromosome"/>
</dbReference>
<organism evidence="2 3">
    <name type="scientific">Paenibacillus roseopurpureus</name>
    <dbReference type="NCBI Taxonomy" id="2918901"/>
    <lineage>
        <taxon>Bacteria</taxon>
        <taxon>Bacillati</taxon>
        <taxon>Bacillota</taxon>
        <taxon>Bacilli</taxon>
        <taxon>Bacillales</taxon>
        <taxon>Paenibacillaceae</taxon>
        <taxon>Paenibacillus</taxon>
    </lineage>
</organism>
<name>A0AA96LNH6_9BACL</name>
<evidence type="ECO:0000313" key="2">
    <source>
        <dbReference type="EMBL" id="WNR43781.1"/>
    </source>
</evidence>
<proteinExistence type="predicted"/>
<dbReference type="RefSeq" id="WP_314798574.1">
    <property type="nucleotide sequence ID" value="NZ_CP130319.1"/>
</dbReference>
<protein>
    <submittedName>
        <fullName evidence="2">Uncharacterized protein</fullName>
    </submittedName>
</protein>
<accession>A0AA96LNH6</accession>
<reference evidence="2" key="1">
    <citation type="submission" date="2022-02" db="EMBL/GenBank/DDBJ databases">
        <title>Paenibacillus sp. MBLB1832 Whole Genome Shotgun Sequencing.</title>
        <authorList>
            <person name="Hwang C.Y."/>
            <person name="Cho E.-S."/>
            <person name="Seo M.-J."/>
        </authorList>
    </citation>
    <scope>NUCLEOTIDE SEQUENCE</scope>
    <source>
        <strain evidence="2">MBLB1832</strain>
    </source>
</reference>
<evidence type="ECO:0000313" key="3">
    <source>
        <dbReference type="Proteomes" id="UP001304650"/>
    </source>
</evidence>
<dbReference type="AlphaFoldDB" id="A0AA96LNH6"/>
<feature type="signal peptide" evidence="1">
    <location>
        <begin position="1"/>
        <end position="25"/>
    </location>
</feature>
<evidence type="ECO:0000256" key="1">
    <source>
        <dbReference type="SAM" id="SignalP"/>
    </source>
</evidence>
<feature type="chain" id="PRO_5041695621" evidence="1">
    <location>
        <begin position="26"/>
        <end position="95"/>
    </location>
</feature>
<dbReference type="EMBL" id="CP130319">
    <property type="protein sequence ID" value="WNR43781.1"/>
    <property type="molecule type" value="Genomic_DNA"/>
</dbReference>
<dbReference type="KEGG" id="proo:MJB10_22175"/>